<dbReference type="PROSITE" id="PS51155">
    <property type="entry name" value="CHIT_BIND_RR_2"/>
    <property type="match status" value="1"/>
</dbReference>
<dbReference type="AlphaFoldDB" id="R4G543"/>
<feature type="signal peptide" evidence="3">
    <location>
        <begin position="1"/>
        <end position="23"/>
    </location>
</feature>
<dbReference type="Pfam" id="PF00379">
    <property type="entry name" value="Chitin_bind_4"/>
    <property type="match status" value="1"/>
</dbReference>
<dbReference type="InterPro" id="IPR031311">
    <property type="entry name" value="CHIT_BIND_RR_consensus"/>
</dbReference>
<organism evidence="4">
    <name type="scientific">Rhodnius prolixus</name>
    <name type="common">Triatomid bug</name>
    <dbReference type="NCBI Taxonomy" id="13249"/>
    <lineage>
        <taxon>Eukaryota</taxon>
        <taxon>Metazoa</taxon>
        <taxon>Ecdysozoa</taxon>
        <taxon>Arthropoda</taxon>
        <taxon>Hexapoda</taxon>
        <taxon>Insecta</taxon>
        <taxon>Pterygota</taxon>
        <taxon>Neoptera</taxon>
        <taxon>Paraneoptera</taxon>
        <taxon>Hemiptera</taxon>
        <taxon>Heteroptera</taxon>
        <taxon>Panheteroptera</taxon>
        <taxon>Cimicomorpha</taxon>
        <taxon>Reduviidae</taxon>
        <taxon>Triatominae</taxon>
        <taxon>Rhodnius</taxon>
    </lineage>
</organism>
<protein>
    <submittedName>
        <fullName evidence="4">Putative endocuticle structural glycoprotein</fullName>
    </submittedName>
</protein>
<dbReference type="EMBL" id="GAHY01000221">
    <property type="protein sequence ID" value="JAA77289.1"/>
    <property type="molecule type" value="mRNA"/>
</dbReference>
<dbReference type="PROSITE" id="PS00233">
    <property type="entry name" value="CHIT_BIND_RR_1"/>
    <property type="match status" value="1"/>
</dbReference>
<dbReference type="InterPro" id="IPR000618">
    <property type="entry name" value="Insect_cuticle"/>
</dbReference>
<dbReference type="GO" id="GO:0008010">
    <property type="term" value="F:structural constituent of chitin-based larval cuticle"/>
    <property type="evidence" value="ECO:0007669"/>
    <property type="project" value="TreeGrafter"/>
</dbReference>
<feature type="non-terminal residue" evidence="4">
    <location>
        <position position="1"/>
    </location>
</feature>
<feature type="chain" id="PRO_5004365392" evidence="3">
    <location>
        <begin position="24"/>
        <end position="163"/>
    </location>
</feature>
<evidence type="ECO:0000313" key="4">
    <source>
        <dbReference type="EMBL" id="JAA77289.1"/>
    </source>
</evidence>
<dbReference type="PANTHER" id="PTHR10380:SF173">
    <property type="entry name" value="CUTICULAR PROTEIN 47EF, ISOFORM C-RELATED"/>
    <property type="match status" value="1"/>
</dbReference>
<dbReference type="PRINTS" id="PR00947">
    <property type="entry name" value="CUTICLE"/>
</dbReference>
<evidence type="ECO:0000256" key="1">
    <source>
        <dbReference type="ARBA" id="ARBA00022460"/>
    </source>
</evidence>
<dbReference type="HOGENOM" id="CLU_065450_3_0_1"/>
<keyword evidence="1 2" id="KW-0193">Cuticle</keyword>
<dbReference type="PANTHER" id="PTHR10380">
    <property type="entry name" value="CUTICLE PROTEIN"/>
    <property type="match status" value="1"/>
</dbReference>
<sequence>LSSKTFWAIAVCALAAILCSALARPQVGGVQPSGPQTTPIPILKFENEGVNYDGSYKWAYETGNEIVAEETGFVKNFGQGEPNEIQTAQGSFSYTAPDGTRITVTYTADENGFVPQGDHLPTPPPIPPAIQKALDFIKSLPPSNQDQGGAGSVVQPVYVRNKY</sequence>
<dbReference type="InterPro" id="IPR050468">
    <property type="entry name" value="Cuticle_Struct_Prot"/>
</dbReference>
<accession>R4G543</accession>
<proteinExistence type="evidence at transcript level"/>
<reference evidence="4" key="1">
    <citation type="submission" date="2013-04" db="EMBL/GenBank/DDBJ databases">
        <title>An insight into the transcriptome of the digestive tract of the blood sucking bug, Rhodnius prolixus.</title>
        <authorList>
            <person name="Ribeiro J.M.C."/>
            <person name="Genta F.A."/>
            <person name="Sorgine M.H.F."/>
            <person name="Paiva-Silva G.O."/>
            <person name="Majerowicz D."/>
            <person name="Medeiros M."/>
            <person name="Koerich L."/>
            <person name="Terra W.R."/>
            <person name="Ferreira C."/>
            <person name="Pimentel A.C."/>
            <person name="Bisch P.M."/>
            <person name="Diniz M.M.P."/>
            <person name="Nascimento R."/>
            <person name="Salmon D."/>
            <person name="Silber A.M."/>
            <person name="Alves M."/>
            <person name="Oliveira M.F."/>
            <person name="Gondim K.C."/>
            <person name="Silva Neto M.A.C."/>
            <person name="Atella G.C."/>
            <person name="Araujo H."/>
            <person name="Dias F.S."/>
            <person name="Polycarpo C.R."/>
            <person name="Fampa P."/>
            <person name="Melo A.C."/>
            <person name="Tanaka A.S."/>
            <person name="Balczun C."/>
            <person name="Oliveira J.H.M."/>
            <person name="Goncalves R."/>
            <person name="Lazoski C."/>
            <person name="Pereira M.A."/>
            <person name="Rivera-Pomar R."/>
            <person name="Diambra L."/>
            <person name="Schaub G.A."/>
            <person name="Garcia E.S."/>
            <person name="Azambuja P."/>
            <person name="Braz G.R.C."/>
            <person name="Oliveira P.L."/>
        </authorList>
    </citation>
    <scope>NUCLEOTIDE SEQUENCE</scope>
</reference>
<name>R4G543_RHOPR</name>
<dbReference type="GO" id="GO:0062129">
    <property type="term" value="C:chitin-based extracellular matrix"/>
    <property type="evidence" value="ECO:0007669"/>
    <property type="project" value="TreeGrafter"/>
</dbReference>
<evidence type="ECO:0000256" key="3">
    <source>
        <dbReference type="SAM" id="SignalP"/>
    </source>
</evidence>
<dbReference type="VEuPathDB" id="VectorBase:RPRC009908"/>
<evidence type="ECO:0000256" key="2">
    <source>
        <dbReference type="PROSITE-ProRule" id="PRU00497"/>
    </source>
</evidence>
<keyword evidence="3" id="KW-0732">Signal</keyword>